<comment type="caution">
    <text evidence="2">The sequence shown here is derived from an EMBL/GenBank/DDBJ whole genome shotgun (WGS) entry which is preliminary data.</text>
</comment>
<dbReference type="Pfam" id="PF04909">
    <property type="entry name" value="Amidohydro_2"/>
    <property type="match status" value="1"/>
</dbReference>
<evidence type="ECO:0000259" key="1">
    <source>
        <dbReference type="Pfam" id="PF04909"/>
    </source>
</evidence>
<evidence type="ECO:0000313" key="3">
    <source>
        <dbReference type="Proteomes" id="UP000182278"/>
    </source>
</evidence>
<dbReference type="EMBL" id="MNUO01000111">
    <property type="protein sequence ID" value="OIN96114.1"/>
    <property type="molecule type" value="Genomic_DNA"/>
</dbReference>
<dbReference type="Gene3D" id="3.20.20.140">
    <property type="entry name" value="Metal-dependent hydrolases"/>
    <property type="match status" value="1"/>
</dbReference>
<dbReference type="AlphaFoldDB" id="A0A1J4SBK3"/>
<evidence type="ECO:0000313" key="2">
    <source>
        <dbReference type="EMBL" id="OIN96114.1"/>
    </source>
</evidence>
<feature type="non-terminal residue" evidence="2">
    <location>
        <position position="207"/>
    </location>
</feature>
<dbReference type="Proteomes" id="UP000182278">
    <property type="component" value="Unassembled WGS sequence"/>
</dbReference>
<protein>
    <recommendedName>
        <fullName evidence="1">Amidohydrolase-related domain-containing protein</fullName>
    </recommendedName>
</protein>
<name>A0A1J4SBK3_9BACT</name>
<proteinExistence type="predicted"/>
<feature type="domain" description="Amidohydrolase-related" evidence="1">
    <location>
        <begin position="71"/>
        <end position="204"/>
    </location>
</feature>
<accession>A0A1J4SBK3</accession>
<gene>
    <name evidence="2" type="ORF">AUJ66_07290</name>
</gene>
<dbReference type="GO" id="GO:0016787">
    <property type="term" value="F:hydrolase activity"/>
    <property type="evidence" value="ECO:0007669"/>
    <property type="project" value="InterPro"/>
</dbReference>
<organism evidence="2 3">
    <name type="scientific">Candidatus Desantisbacteria bacterium CG1_02_38_46</name>
    <dbReference type="NCBI Taxonomy" id="1817893"/>
    <lineage>
        <taxon>Bacteria</taxon>
        <taxon>Candidatus Desantisiibacteriota</taxon>
    </lineage>
</organism>
<reference evidence="2 3" key="1">
    <citation type="journal article" date="2016" name="Environ. Microbiol.">
        <title>Genomic resolution of a cold subsurface aquifer community provides metabolic insights for novel microbes adapted to high CO concentrations.</title>
        <authorList>
            <person name="Probst A.J."/>
            <person name="Castelle C.J."/>
            <person name="Singh A."/>
            <person name="Brown C.T."/>
            <person name="Anantharaman K."/>
            <person name="Sharon I."/>
            <person name="Hug L.A."/>
            <person name="Burstein D."/>
            <person name="Emerson J.B."/>
            <person name="Thomas B.C."/>
            <person name="Banfield J.F."/>
        </authorList>
    </citation>
    <scope>NUCLEOTIDE SEQUENCE [LARGE SCALE GENOMIC DNA]</scope>
    <source>
        <strain evidence="2">CG1_02_38_46</strain>
    </source>
</reference>
<dbReference type="InterPro" id="IPR006680">
    <property type="entry name" value="Amidohydro-rel"/>
</dbReference>
<dbReference type="STRING" id="1817893.AUJ66_07290"/>
<dbReference type="InterPro" id="IPR032466">
    <property type="entry name" value="Metal_Hydrolase"/>
</dbReference>
<sequence length="207" mass="23746">MIEKSNLIKEFFEKGKSGDCPVYDLHGHMGPFYGAYMPYPEPEEMVKMMDRAGVRMLVFCHHATLMTTAGNKPNIEAVRKFPDRLRAYCAVNPNFPEMLSEDLESFDEHRDVYVGFKFLADYHCVPVNDVRYEPAWKFADDRNLLMLLHTWGGSSFDGAEIVRKAVEKYKNVKVLLGHSCHGDWDGAIKLVKDFPNVYLELTAVLDD</sequence>
<dbReference type="SUPFAM" id="SSF51556">
    <property type="entry name" value="Metallo-dependent hydrolases"/>
    <property type="match status" value="1"/>
</dbReference>